<dbReference type="PROSITE" id="PS00218">
    <property type="entry name" value="AMINO_ACID_PERMEASE_1"/>
    <property type="match status" value="1"/>
</dbReference>
<evidence type="ECO:0000313" key="9">
    <source>
        <dbReference type="EMBL" id="ORY13948.1"/>
    </source>
</evidence>
<dbReference type="EMBL" id="MCFA01000037">
    <property type="protein sequence ID" value="ORY13948.1"/>
    <property type="molecule type" value="Genomic_DNA"/>
</dbReference>
<keyword evidence="3 7" id="KW-0812">Transmembrane</keyword>
<dbReference type="FunFam" id="1.20.1740.10:FF:000017">
    <property type="entry name" value="Amino acid permease"/>
    <property type="match status" value="1"/>
</dbReference>
<feature type="transmembrane region" description="Helical" evidence="7">
    <location>
        <begin position="88"/>
        <end position="107"/>
    </location>
</feature>
<dbReference type="OrthoDB" id="3900342at2759"/>
<gene>
    <name evidence="9" type="ORF">BCR34DRAFT_480192</name>
</gene>
<keyword evidence="10" id="KW-1185">Reference proteome</keyword>
<evidence type="ECO:0000256" key="7">
    <source>
        <dbReference type="SAM" id="Phobius"/>
    </source>
</evidence>
<evidence type="ECO:0000256" key="2">
    <source>
        <dbReference type="ARBA" id="ARBA00022448"/>
    </source>
</evidence>
<feature type="transmembrane region" description="Helical" evidence="7">
    <location>
        <begin position="283"/>
        <end position="302"/>
    </location>
</feature>
<dbReference type="InterPro" id="IPR004840">
    <property type="entry name" value="Amino_acid_permease_CS"/>
</dbReference>
<dbReference type="PANTHER" id="PTHR43341">
    <property type="entry name" value="AMINO ACID PERMEASE"/>
    <property type="match status" value="1"/>
</dbReference>
<protein>
    <submittedName>
        <fullName evidence="9">High-affinity amino acid transporter</fullName>
    </submittedName>
</protein>
<keyword evidence="6 7" id="KW-0472">Membrane</keyword>
<dbReference type="GO" id="GO:0015171">
    <property type="term" value="F:amino acid transmembrane transporter activity"/>
    <property type="evidence" value="ECO:0007669"/>
    <property type="project" value="TreeGrafter"/>
</dbReference>
<evidence type="ECO:0000256" key="6">
    <source>
        <dbReference type="ARBA" id="ARBA00023136"/>
    </source>
</evidence>
<dbReference type="InterPro" id="IPR050524">
    <property type="entry name" value="APC_YAT"/>
</dbReference>
<dbReference type="PIRSF" id="PIRSF006060">
    <property type="entry name" value="AA_transporter"/>
    <property type="match status" value="1"/>
</dbReference>
<evidence type="ECO:0000313" key="10">
    <source>
        <dbReference type="Proteomes" id="UP000193144"/>
    </source>
</evidence>
<feature type="transmembrane region" description="Helical" evidence="7">
    <location>
        <begin position="193"/>
        <end position="213"/>
    </location>
</feature>
<comment type="caution">
    <text evidence="9">The sequence shown here is derived from an EMBL/GenBank/DDBJ whole genome shotgun (WGS) entry which is preliminary data.</text>
</comment>
<feature type="transmembrane region" description="Helical" evidence="7">
    <location>
        <begin position="490"/>
        <end position="508"/>
    </location>
</feature>
<proteinExistence type="predicted"/>
<evidence type="ECO:0000256" key="4">
    <source>
        <dbReference type="ARBA" id="ARBA00022970"/>
    </source>
</evidence>
<name>A0A1Y1ZUN7_9PLEO</name>
<keyword evidence="4" id="KW-0029">Amino-acid transport</keyword>
<dbReference type="Pfam" id="PF00324">
    <property type="entry name" value="AA_permease"/>
    <property type="match status" value="1"/>
</dbReference>
<evidence type="ECO:0000259" key="8">
    <source>
        <dbReference type="Pfam" id="PF00324"/>
    </source>
</evidence>
<organism evidence="9 10">
    <name type="scientific">Clohesyomyces aquaticus</name>
    <dbReference type="NCBI Taxonomy" id="1231657"/>
    <lineage>
        <taxon>Eukaryota</taxon>
        <taxon>Fungi</taxon>
        <taxon>Dikarya</taxon>
        <taxon>Ascomycota</taxon>
        <taxon>Pezizomycotina</taxon>
        <taxon>Dothideomycetes</taxon>
        <taxon>Pleosporomycetidae</taxon>
        <taxon>Pleosporales</taxon>
        <taxon>Lindgomycetaceae</taxon>
        <taxon>Clohesyomyces</taxon>
    </lineage>
</organism>
<evidence type="ECO:0000256" key="5">
    <source>
        <dbReference type="ARBA" id="ARBA00022989"/>
    </source>
</evidence>
<keyword evidence="5 7" id="KW-1133">Transmembrane helix</keyword>
<dbReference type="STRING" id="1231657.A0A1Y1ZUN7"/>
<accession>A0A1Y1ZUN7</accession>
<evidence type="ECO:0000256" key="1">
    <source>
        <dbReference type="ARBA" id="ARBA00004141"/>
    </source>
</evidence>
<evidence type="ECO:0000256" key="3">
    <source>
        <dbReference type="ARBA" id="ARBA00022692"/>
    </source>
</evidence>
<dbReference type="PANTHER" id="PTHR43341:SF1">
    <property type="entry name" value="GENERAL AMINO-ACID PERMEASE GAP1"/>
    <property type="match status" value="1"/>
</dbReference>
<dbReference type="AlphaFoldDB" id="A0A1Y1ZUN7"/>
<dbReference type="Proteomes" id="UP000193144">
    <property type="component" value="Unassembled WGS sequence"/>
</dbReference>
<sequence length="579" mass="63672">MESAHVPPTYNVDLEKDTVPRASHTFKDHRRGSQFSTENAPIVEADVNELHRNLHGRHMQMIAIGGAIGAGLFVGAGKALSNGGPASLLLCFMIIGVMMMLMMQALAELAVMYPVNGAFYQYIVRFVDPSWGFAMGWDYAIQWLTILPFEITAAGLTIDYWHTYNIGIWIAVFLTILSVIQFFGVRGYGEVEFVLSMIKIAACTGFIIFGIVVNCGGVSTDDRGYIGARYWHSPESAFRNGFKGFCSVFVTASFAFGGTELTGLAAAEAANPTRQIPKASKQVFWRIAFFYVVNLFILGLIIPASSDVLLGSTGANTKASPFVFAIQLAGVKGLPSVFNAVITIAVISVANSATYASTRTLQAMAAGGMAPKFLAYVDKKGRPIPTIILQLLFGLLAFINEASETGSIIFGWLLALSGIANFFVYGSICLAHIRFRSAWYHKGHTKEELPYQAMFGVWGSYAGVLLNFMCLAAQFYTALWPIGGIPDAEAFFSAYLALPLIIFLYGIWKTYSWFYIPAHRPLFVRTKDIDLYTGMRVEQMRISGDNVPEEERRRSITELQESKKRTPMGYVKGVVGALF</sequence>
<feature type="transmembrane region" description="Helical" evidence="7">
    <location>
        <begin position="384"/>
        <end position="403"/>
    </location>
</feature>
<dbReference type="Gene3D" id="1.20.1740.10">
    <property type="entry name" value="Amino acid/polyamine transporter I"/>
    <property type="match status" value="1"/>
</dbReference>
<keyword evidence="2" id="KW-0813">Transport</keyword>
<comment type="subcellular location">
    <subcellularLocation>
        <location evidence="1">Membrane</location>
        <topology evidence="1">Multi-pass membrane protein</topology>
    </subcellularLocation>
</comment>
<feature type="transmembrane region" description="Helical" evidence="7">
    <location>
        <begin position="168"/>
        <end position="187"/>
    </location>
</feature>
<dbReference type="GO" id="GO:0016020">
    <property type="term" value="C:membrane"/>
    <property type="evidence" value="ECO:0007669"/>
    <property type="project" value="UniProtKB-SubCell"/>
</dbReference>
<feature type="transmembrane region" description="Helical" evidence="7">
    <location>
        <begin position="322"/>
        <end position="350"/>
    </location>
</feature>
<reference evidence="9 10" key="1">
    <citation type="submission" date="2016-07" db="EMBL/GenBank/DDBJ databases">
        <title>Pervasive Adenine N6-methylation of Active Genes in Fungi.</title>
        <authorList>
            <consortium name="DOE Joint Genome Institute"/>
            <person name="Mondo S.J."/>
            <person name="Dannebaum R.O."/>
            <person name="Kuo R.C."/>
            <person name="Labutti K."/>
            <person name="Haridas S."/>
            <person name="Kuo A."/>
            <person name="Salamov A."/>
            <person name="Ahrendt S.R."/>
            <person name="Lipzen A."/>
            <person name="Sullivan W."/>
            <person name="Andreopoulos W.B."/>
            <person name="Clum A."/>
            <person name="Lindquist E."/>
            <person name="Daum C."/>
            <person name="Ramamoorthy G.K."/>
            <person name="Gryganskyi A."/>
            <person name="Culley D."/>
            <person name="Magnuson J.K."/>
            <person name="James T.Y."/>
            <person name="O'Malley M.A."/>
            <person name="Stajich J.E."/>
            <person name="Spatafora J.W."/>
            <person name="Visel A."/>
            <person name="Grigoriev I.V."/>
        </authorList>
    </citation>
    <scope>NUCLEOTIDE SEQUENCE [LARGE SCALE GENOMIC DNA]</scope>
    <source>
        <strain evidence="9 10">CBS 115471</strain>
    </source>
</reference>
<feature type="transmembrane region" description="Helical" evidence="7">
    <location>
        <begin position="409"/>
        <end position="433"/>
    </location>
</feature>
<feature type="transmembrane region" description="Helical" evidence="7">
    <location>
        <begin position="58"/>
        <end position="76"/>
    </location>
</feature>
<feature type="transmembrane region" description="Helical" evidence="7">
    <location>
        <begin position="140"/>
        <end position="161"/>
    </location>
</feature>
<dbReference type="InterPro" id="IPR004841">
    <property type="entry name" value="AA-permease/SLC12A_dom"/>
</dbReference>
<feature type="transmembrane region" description="Helical" evidence="7">
    <location>
        <begin position="454"/>
        <end position="478"/>
    </location>
</feature>
<feature type="domain" description="Amino acid permease/ SLC12A" evidence="8">
    <location>
        <begin position="58"/>
        <end position="512"/>
    </location>
</feature>